<evidence type="ECO:0000313" key="1">
    <source>
        <dbReference type="EMBL" id="MED6262164.1"/>
    </source>
</evidence>
<reference evidence="1 2" key="1">
    <citation type="submission" date="2021-07" db="EMBL/GenBank/DDBJ databases">
        <authorList>
            <person name="Palmer J.M."/>
        </authorList>
    </citation>
    <scope>NUCLEOTIDE SEQUENCE [LARGE SCALE GENOMIC DNA]</scope>
    <source>
        <strain evidence="1 2">AT_MEX2019</strain>
        <tissue evidence="1">Muscle</tissue>
    </source>
</reference>
<comment type="caution">
    <text evidence="1">The sequence shown here is derived from an EMBL/GenBank/DDBJ whole genome shotgun (WGS) entry which is preliminary data.</text>
</comment>
<proteinExistence type="predicted"/>
<keyword evidence="2" id="KW-1185">Reference proteome</keyword>
<organism evidence="1 2">
    <name type="scientific">Ataeniobius toweri</name>
    <dbReference type="NCBI Taxonomy" id="208326"/>
    <lineage>
        <taxon>Eukaryota</taxon>
        <taxon>Metazoa</taxon>
        <taxon>Chordata</taxon>
        <taxon>Craniata</taxon>
        <taxon>Vertebrata</taxon>
        <taxon>Euteleostomi</taxon>
        <taxon>Actinopterygii</taxon>
        <taxon>Neopterygii</taxon>
        <taxon>Teleostei</taxon>
        <taxon>Neoteleostei</taxon>
        <taxon>Acanthomorphata</taxon>
        <taxon>Ovalentaria</taxon>
        <taxon>Atherinomorphae</taxon>
        <taxon>Cyprinodontiformes</taxon>
        <taxon>Goodeidae</taxon>
        <taxon>Ataeniobius</taxon>
    </lineage>
</organism>
<dbReference type="Proteomes" id="UP001345963">
    <property type="component" value="Unassembled WGS sequence"/>
</dbReference>
<dbReference type="EMBL" id="JAHUTI010091715">
    <property type="protein sequence ID" value="MED6262164.1"/>
    <property type="molecule type" value="Genomic_DNA"/>
</dbReference>
<evidence type="ECO:0000313" key="2">
    <source>
        <dbReference type="Proteomes" id="UP001345963"/>
    </source>
</evidence>
<sequence length="126" mass="13706">MISRVMSDYDSGNLAGSLHSFVTDPHPPPSSSARRSIHQASCLFPHLRSGQEESALTAPPILLLSFAEVAQPPFICPSSMLCFPLLFYIQHSCPAKLKLLASRSSLLATWNGISFYGDVVLLADLF</sequence>
<name>A0ABU7CKU9_9TELE</name>
<gene>
    <name evidence="1" type="ORF">ATANTOWER_015480</name>
</gene>
<accession>A0ABU7CKU9</accession>
<protein>
    <submittedName>
        <fullName evidence="1">Uncharacterized protein</fullName>
    </submittedName>
</protein>